<dbReference type="Proteomes" id="UP000230779">
    <property type="component" value="Unassembled WGS sequence"/>
</dbReference>
<feature type="transmembrane region" description="Helical" evidence="10">
    <location>
        <begin position="125"/>
        <end position="144"/>
    </location>
</feature>
<dbReference type="InterPro" id="IPR022646">
    <property type="entry name" value="SecD/SecF_CS"/>
</dbReference>
<dbReference type="InterPro" id="IPR048634">
    <property type="entry name" value="SecD_SecF_C"/>
</dbReference>
<comment type="similarity">
    <text evidence="10">Belongs to the SecD/SecF family. SecF subfamily.</text>
</comment>
<comment type="subunit">
    <text evidence="10">Forms a complex with SecD. Part of the essential Sec protein translocation apparatus which comprises SecA, SecYEG and auxiliary proteins SecDF. Other proteins may also be involved.</text>
</comment>
<feature type="transmembrane region" description="Helical" evidence="10">
    <location>
        <begin position="264"/>
        <end position="291"/>
    </location>
</feature>
<proteinExistence type="inferred from homology"/>
<keyword evidence="9 10" id="KW-0472">Membrane</keyword>
<dbReference type="GO" id="GO:0005886">
    <property type="term" value="C:plasma membrane"/>
    <property type="evidence" value="ECO:0007669"/>
    <property type="project" value="UniProtKB-SubCell"/>
</dbReference>
<evidence type="ECO:0000256" key="10">
    <source>
        <dbReference type="HAMAP-Rule" id="MF_01464"/>
    </source>
</evidence>
<keyword evidence="3 10" id="KW-1003">Cell membrane</keyword>
<dbReference type="EMBL" id="PFMD01000061">
    <property type="protein sequence ID" value="PIY96005.1"/>
    <property type="molecule type" value="Genomic_DNA"/>
</dbReference>
<dbReference type="GO" id="GO:0065002">
    <property type="term" value="P:intracellular protein transmembrane transport"/>
    <property type="evidence" value="ECO:0007669"/>
    <property type="project" value="UniProtKB-UniRule"/>
</dbReference>
<comment type="caution">
    <text evidence="12">The sequence shown here is derived from an EMBL/GenBank/DDBJ whole genome shotgun (WGS) entry which is preliminary data.</text>
</comment>
<comment type="function">
    <text evidence="10">Part of the Sec protein translocase complex. Interacts with the SecYEG preprotein conducting channel. SecDF uses the proton motive force (PMF) to complete protein translocation after the ATP-dependent function of SecA.</text>
</comment>
<keyword evidence="8 10" id="KW-0811">Translocation</keyword>
<keyword evidence="6 10" id="KW-0653">Protein transport</keyword>
<evidence type="ECO:0000256" key="6">
    <source>
        <dbReference type="ARBA" id="ARBA00022927"/>
    </source>
</evidence>
<dbReference type="NCBIfam" id="TIGR00966">
    <property type="entry name" value="transloc_SecF"/>
    <property type="match status" value="1"/>
</dbReference>
<accession>A0A2M7RGW2</accession>
<dbReference type="SUPFAM" id="SSF82866">
    <property type="entry name" value="Multidrug efflux transporter AcrB transmembrane domain"/>
    <property type="match status" value="1"/>
</dbReference>
<dbReference type="InterPro" id="IPR005665">
    <property type="entry name" value="SecF_bac"/>
</dbReference>
<evidence type="ECO:0000313" key="13">
    <source>
        <dbReference type="Proteomes" id="UP000230779"/>
    </source>
</evidence>
<feature type="transmembrane region" description="Helical" evidence="10">
    <location>
        <begin position="156"/>
        <end position="183"/>
    </location>
</feature>
<evidence type="ECO:0000313" key="12">
    <source>
        <dbReference type="EMBL" id="PIY96005.1"/>
    </source>
</evidence>
<gene>
    <name evidence="10 12" type="primary">secF</name>
    <name evidence="12" type="ORF">COY66_05195</name>
</gene>
<evidence type="ECO:0000256" key="4">
    <source>
        <dbReference type="ARBA" id="ARBA00022519"/>
    </source>
</evidence>
<dbReference type="GO" id="GO:0015450">
    <property type="term" value="F:protein-transporting ATPase activity"/>
    <property type="evidence" value="ECO:0007669"/>
    <property type="project" value="InterPro"/>
</dbReference>
<evidence type="ECO:0000256" key="2">
    <source>
        <dbReference type="ARBA" id="ARBA00022448"/>
    </source>
</evidence>
<feature type="domain" description="SSD" evidence="11">
    <location>
        <begin position="125"/>
        <end position="290"/>
    </location>
</feature>
<reference evidence="12 13" key="1">
    <citation type="submission" date="2017-09" db="EMBL/GenBank/DDBJ databases">
        <title>Depth-based differentiation of microbial function through sediment-hosted aquifers and enrichment of novel symbionts in the deep terrestrial subsurface.</title>
        <authorList>
            <person name="Probst A.J."/>
            <person name="Ladd B."/>
            <person name="Jarett J.K."/>
            <person name="Geller-Mcgrath D.E."/>
            <person name="Sieber C.M."/>
            <person name="Emerson J.B."/>
            <person name="Anantharaman K."/>
            <person name="Thomas B.C."/>
            <person name="Malmstrom R."/>
            <person name="Stieglmeier M."/>
            <person name="Klingl A."/>
            <person name="Woyke T."/>
            <person name="Ryan C.M."/>
            <person name="Banfield J.F."/>
        </authorList>
    </citation>
    <scope>NUCLEOTIDE SEQUENCE [LARGE SCALE GENOMIC DNA]</scope>
    <source>
        <strain evidence="12">CG_4_10_14_0_8_um_filter_42_10</strain>
    </source>
</reference>
<dbReference type="HAMAP" id="MF_01464_B">
    <property type="entry name" value="SecF_B"/>
    <property type="match status" value="1"/>
</dbReference>
<dbReference type="InterPro" id="IPR022645">
    <property type="entry name" value="SecD/SecF_bac"/>
</dbReference>
<evidence type="ECO:0000256" key="9">
    <source>
        <dbReference type="ARBA" id="ARBA00023136"/>
    </source>
</evidence>
<dbReference type="InterPro" id="IPR022813">
    <property type="entry name" value="SecD/SecF_arch_bac"/>
</dbReference>
<evidence type="ECO:0000256" key="5">
    <source>
        <dbReference type="ARBA" id="ARBA00022692"/>
    </source>
</evidence>
<keyword evidence="5 10" id="KW-0812">Transmembrane</keyword>
<keyword evidence="7 10" id="KW-1133">Transmembrane helix</keyword>
<protein>
    <recommendedName>
        <fullName evidence="10">Protein-export membrane protein SecF</fullName>
    </recommendedName>
</protein>
<evidence type="ECO:0000256" key="1">
    <source>
        <dbReference type="ARBA" id="ARBA00004651"/>
    </source>
</evidence>
<evidence type="ECO:0000256" key="7">
    <source>
        <dbReference type="ARBA" id="ARBA00022989"/>
    </source>
</evidence>
<dbReference type="GO" id="GO:0006605">
    <property type="term" value="P:protein targeting"/>
    <property type="evidence" value="ECO:0007669"/>
    <property type="project" value="UniProtKB-UniRule"/>
</dbReference>
<dbReference type="PRINTS" id="PR01755">
    <property type="entry name" value="SECFTRNLCASE"/>
</dbReference>
<comment type="subcellular location">
    <subcellularLocation>
        <location evidence="1 10">Cell membrane</location>
        <topology evidence="1 10">Multi-pass membrane protein</topology>
    </subcellularLocation>
</comment>
<dbReference type="InterPro" id="IPR000731">
    <property type="entry name" value="SSD"/>
</dbReference>
<dbReference type="Gene3D" id="1.20.1640.10">
    <property type="entry name" value="Multidrug efflux transporter AcrB transmembrane domain"/>
    <property type="match status" value="1"/>
</dbReference>
<evidence type="ECO:0000259" key="11">
    <source>
        <dbReference type="PROSITE" id="PS50156"/>
    </source>
</evidence>
<keyword evidence="4" id="KW-0997">Cell inner membrane</keyword>
<feature type="transmembrane region" description="Helical" evidence="10">
    <location>
        <begin position="12"/>
        <end position="35"/>
    </location>
</feature>
<evidence type="ECO:0000256" key="3">
    <source>
        <dbReference type="ARBA" id="ARBA00022475"/>
    </source>
</evidence>
<dbReference type="PROSITE" id="PS50156">
    <property type="entry name" value="SSD"/>
    <property type="match status" value="1"/>
</dbReference>
<keyword evidence="2 10" id="KW-0813">Transport</keyword>
<dbReference type="PANTHER" id="PTHR30081">
    <property type="entry name" value="PROTEIN-EXPORT MEMBRANE PROTEIN SEC"/>
    <property type="match status" value="1"/>
</dbReference>
<organism evidence="12 13">
    <name type="scientific">Candidatus Kerfeldbacteria bacterium CG_4_10_14_0_8_um_filter_42_10</name>
    <dbReference type="NCBI Taxonomy" id="2014248"/>
    <lineage>
        <taxon>Bacteria</taxon>
        <taxon>Candidatus Kerfeldiibacteriota</taxon>
    </lineage>
</organism>
<dbReference type="PANTHER" id="PTHR30081:SF8">
    <property type="entry name" value="PROTEIN TRANSLOCASE SUBUNIT SECF"/>
    <property type="match status" value="1"/>
</dbReference>
<name>A0A2M7RGW2_9BACT</name>
<dbReference type="AlphaFoldDB" id="A0A2M7RGW2"/>
<evidence type="ECO:0000256" key="8">
    <source>
        <dbReference type="ARBA" id="ARBA00023010"/>
    </source>
</evidence>
<sequence length="298" mass="33051">MYNIVGTSKIWFIISLILIAASIYFIAVGGLRLGIDFTGGSLLQVDFETERPTIQDIETALSDLNLNEVTIQPASDSEAIIRMQNVDNETRNEILNLLNNRFGAVSEISFENVGPSIGKELQQKAITAIILVLIAITAYISWAFRKVSSGQVSSYVFGIAAIVALTHDVLIVIGTFAFLGYFYQVDIGLLFVTALLTILGFSVHDTIVVFDRIRENLLRSYQLEFKDIINKAINETIIRSLNTSLTALLVLVALYLFGGESIKYFVLALIIGIITGTYSSIFIASPILIYWTQFKKNR</sequence>
<dbReference type="GO" id="GO:0043952">
    <property type="term" value="P:protein transport by the Sec complex"/>
    <property type="evidence" value="ECO:0007669"/>
    <property type="project" value="UniProtKB-UniRule"/>
</dbReference>
<feature type="transmembrane region" description="Helical" evidence="10">
    <location>
        <begin position="189"/>
        <end position="210"/>
    </location>
</feature>
<dbReference type="Pfam" id="PF07549">
    <property type="entry name" value="Sec_GG"/>
    <property type="match status" value="1"/>
</dbReference>
<dbReference type="Pfam" id="PF02355">
    <property type="entry name" value="SecD_SecF_C"/>
    <property type="match status" value="1"/>
</dbReference>
<feature type="transmembrane region" description="Helical" evidence="10">
    <location>
        <begin position="241"/>
        <end position="258"/>
    </location>
</feature>